<protein>
    <submittedName>
        <fullName evidence="2">Uncharacterized protein</fullName>
    </submittedName>
</protein>
<organism evidence="2 3">
    <name type="scientific">Fimbriiglobus ruber</name>
    <dbReference type="NCBI Taxonomy" id="1908690"/>
    <lineage>
        <taxon>Bacteria</taxon>
        <taxon>Pseudomonadati</taxon>
        <taxon>Planctomycetota</taxon>
        <taxon>Planctomycetia</taxon>
        <taxon>Gemmatales</taxon>
        <taxon>Gemmataceae</taxon>
        <taxon>Fimbriiglobus</taxon>
    </lineage>
</organism>
<keyword evidence="3" id="KW-1185">Reference proteome</keyword>
<dbReference type="Proteomes" id="UP000214646">
    <property type="component" value="Unassembled WGS sequence"/>
</dbReference>
<evidence type="ECO:0000313" key="3">
    <source>
        <dbReference type="Proteomes" id="UP000214646"/>
    </source>
</evidence>
<name>A0A225EE24_9BACT</name>
<dbReference type="AlphaFoldDB" id="A0A225EE24"/>
<accession>A0A225EE24</accession>
<evidence type="ECO:0000256" key="1">
    <source>
        <dbReference type="SAM" id="MobiDB-lite"/>
    </source>
</evidence>
<feature type="region of interest" description="Disordered" evidence="1">
    <location>
        <begin position="47"/>
        <end position="82"/>
    </location>
</feature>
<dbReference type="EMBL" id="NIDE01000001">
    <property type="protein sequence ID" value="OWK46645.1"/>
    <property type="molecule type" value="Genomic_DNA"/>
</dbReference>
<reference evidence="3" key="1">
    <citation type="submission" date="2017-06" db="EMBL/GenBank/DDBJ databases">
        <title>Genome analysis of Fimbriiglobus ruber SP5, the first member of the order Planctomycetales with confirmed chitinolytic capability.</title>
        <authorList>
            <person name="Ravin N.V."/>
            <person name="Rakitin A.L."/>
            <person name="Ivanova A.A."/>
            <person name="Beletsky A.V."/>
            <person name="Kulichevskaya I.S."/>
            <person name="Mardanov A.V."/>
            <person name="Dedysh S.N."/>
        </authorList>
    </citation>
    <scope>NUCLEOTIDE SEQUENCE [LARGE SCALE GENOMIC DNA]</scope>
    <source>
        <strain evidence="3">SP5</strain>
    </source>
</reference>
<evidence type="ECO:0000313" key="2">
    <source>
        <dbReference type="EMBL" id="OWK46645.1"/>
    </source>
</evidence>
<gene>
    <name evidence="2" type="ORF">FRUB_00344</name>
</gene>
<proteinExistence type="predicted"/>
<comment type="caution">
    <text evidence="2">The sequence shown here is derived from an EMBL/GenBank/DDBJ whole genome shotgun (WGS) entry which is preliminary data.</text>
</comment>
<sequence>MQTKAAAKIGRKYLVAVIVVRLPAGSYRLLLNFYTILDQKLSPFDTVGAKKVETRRQPHRTRRSNWGGRSKSDDLAEPGQGK</sequence>